<dbReference type="RefSeq" id="WP_153343742.1">
    <property type="nucleotide sequence ID" value="NZ_WIVE01000027.1"/>
</dbReference>
<reference evidence="4 5" key="1">
    <citation type="submission" date="2019-10" db="EMBL/GenBank/DDBJ databases">
        <title>Draft whole-genome sequence of the purple nonsulfur photosynthetic bacterium Roseospira navarrensis DSM 15114.</title>
        <authorList>
            <person name="Kyndt J.A."/>
            <person name="Meyer T.E."/>
        </authorList>
    </citation>
    <scope>NUCLEOTIDE SEQUENCE [LARGE SCALE GENOMIC DNA]</scope>
    <source>
        <strain evidence="4 5">DSM 15114</strain>
    </source>
</reference>
<dbReference type="Gene3D" id="2.30.30.130">
    <property type="entry name" value="Transposase, Mu, C-terminal"/>
    <property type="match status" value="1"/>
</dbReference>
<dbReference type="PROSITE" id="PS50994">
    <property type="entry name" value="INTEGRASE"/>
    <property type="match status" value="1"/>
</dbReference>
<dbReference type="InterPro" id="IPR015378">
    <property type="entry name" value="Transposase-like_Mu_C"/>
</dbReference>
<feature type="region of interest" description="Disordered" evidence="1">
    <location>
        <begin position="70"/>
        <end position="94"/>
    </location>
</feature>
<dbReference type="PROSITE" id="PS51702">
    <property type="entry name" value="HTH_MU"/>
    <property type="match status" value="1"/>
</dbReference>
<dbReference type="GO" id="GO:0003677">
    <property type="term" value="F:DNA binding"/>
    <property type="evidence" value="ECO:0007669"/>
    <property type="project" value="InterPro"/>
</dbReference>
<dbReference type="InterPro" id="IPR009061">
    <property type="entry name" value="DNA-bd_dom_put_sf"/>
</dbReference>
<feature type="domain" description="HTH Mu-type" evidence="3">
    <location>
        <begin position="10"/>
        <end position="76"/>
    </location>
</feature>
<dbReference type="Gene3D" id="3.30.420.10">
    <property type="entry name" value="Ribonuclease H-like superfamily/Ribonuclease H"/>
    <property type="match status" value="1"/>
</dbReference>
<dbReference type="OrthoDB" id="7319221at2"/>
<evidence type="ECO:0000259" key="3">
    <source>
        <dbReference type="PROSITE" id="PS51702"/>
    </source>
</evidence>
<dbReference type="InterPro" id="IPR036388">
    <property type="entry name" value="WH-like_DNA-bd_sf"/>
</dbReference>
<dbReference type="InterPro" id="IPR009004">
    <property type="entry name" value="Transposase_Mu_C"/>
</dbReference>
<sequence>MPSALPNPDRWYTAAELAAMRLPDIPGTKQGINAAASRQSWPSRPRQGRGGGREYPVSALPPAARAALARREMAVEAPPPAVVAAERGQRDPADMRDATRSCMDARAALCGEVDRLRLEYGLSERQAAQALVDQARAGQMPAHLARMVPAANARRGTSGSRVLSLRSVQRWLAARAAGDVTALAPAEETPREAPAWAFPLMKLYARPQKPSLAACLEWWPQDAPVAAPSYDQARRFIGSLGAIAKHRGRVGPRDLKRFRALALRSFDHLLPGDVYTSDGHRHDREVAHPLDPSRPKRPEIISVLDVSTRAWVGWSAWMDEAEWLVAAALRTAVVGAGIPAIWYVDNGCGFKNRAHNDPVTGLMARLGITIRHSIPYNSQARGVIERFHQTGLIAPARQATAYVGHDMDQEARQLAFKAGRKDIKTYGHSPIIQPWDAFLTWVEDCRARYNNRPHSSLPRIRDPETGKMRHRTPAEQWVALLPSADDLGVVPPRLSEAEARDLFRPHEIRTVRRAWVQLGGRKYFSQTLDDLDMHGREVRVEYDPRDMGRVWIRDLDGRLVCEAAENGNVRPYFNDDDVQEARARRATAQDAMALRDESAAPVLLAEPAPPAPRALTADEAAAKERLAAEMAAPPKRDETPKERWWRAHQTLEAHAAGRPVDAEALRWARGYSQTPEYRSHEAALEEWGADIFLSGLSGGQVSA</sequence>
<accession>A0A7X1ZE31</accession>
<dbReference type="SUPFAM" id="SSF53098">
    <property type="entry name" value="Ribonuclease H-like"/>
    <property type="match status" value="1"/>
</dbReference>
<proteinExistence type="predicted"/>
<dbReference type="InterPro" id="IPR036397">
    <property type="entry name" value="RNaseH_sf"/>
</dbReference>
<dbReference type="Gene3D" id="1.10.10.10">
    <property type="entry name" value="Winged helix-like DNA-binding domain superfamily/Winged helix DNA-binding domain"/>
    <property type="match status" value="1"/>
</dbReference>
<comment type="caution">
    <text evidence="4">The sequence shown here is derived from an EMBL/GenBank/DDBJ whole genome shotgun (WGS) entry which is preliminary data.</text>
</comment>
<dbReference type="EMBL" id="WIVE01000027">
    <property type="protein sequence ID" value="MQX36854.1"/>
    <property type="molecule type" value="Genomic_DNA"/>
</dbReference>
<evidence type="ECO:0000259" key="2">
    <source>
        <dbReference type="PROSITE" id="PS50994"/>
    </source>
</evidence>
<feature type="domain" description="Integrase catalytic" evidence="2">
    <location>
        <begin position="267"/>
        <end position="390"/>
    </location>
</feature>
<dbReference type="SUPFAM" id="SSF50610">
    <property type="entry name" value="mu transposase, C-terminal domain"/>
    <property type="match status" value="1"/>
</dbReference>
<evidence type="ECO:0000256" key="1">
    <source>
        <dbReference type="SAM" id="MobiDB-lite"/>
    </source>
</evidence>
<dbReference type="Pfam" id="PF09299">
    <property type="entry name" value="Mu-transpos_C"/>
    <property type="match status" value="1"/>
</dbReference>
<evidence type="ECO:0000313" key="5">
    <source>
        <dbReference type="Proteomes" id="UP000434582"/>
    </source>
</evidence>
<dbReference type="InterPro" id="IPR001584">
    <property type="entry name" value="Integrase_cat-core"/>
</dbReference>
<dbReference type="SUPFAM" id="SSF46955">
    <property type="entry name" value="Putative DNA-binding domain"/>
    <property type="match status" value="1"/>
</dbReference>
<keyword evidence="5" id="KW-1185">Reference proteome</keyword>
<gene>
    <name evidence="4" type="ORF">GHC57_10035</name>
</gene>
<name>A0A7X1ZE31_9PROT</name>
<dbReference type="Proteomes" id="UP000434582">
    <property type="component" value="Unassembled WGS sequence"/>
</dbReference>
<dbReference type="GO" id="GO:0015074">
    <property type="term" value="P:DNA integration"/>
    <property type="evidence" value="ECO:0007669"/>
    <property type="project" value="InterPro"/>
</dbReference>
<dbReference type="Pfam" id="PF02316">
    <property type="entry name" value="HTH_Tnp_Mu_1"/>
    <property type="match status" value="1"/>
</dbReference>
<protein>
    <submittedName>
        <fullName evidence="4">DDE-type integrase/transposase/recombinase</fullName>
    </submittedName>
</protein>
<dbReference type="AlphaFoldDB" id="A0A7X1ZE31"/>
<dbReference type="InterPro" id="IPR012337">
    <property type="entry name" value="RNaseH-like_sf"/>
</dbReference>
<dbReference type="InterPro" id="IPR003314">
    <property type="entry name" value="Mu-type_HTH"/>
</dbReference>
<evidence type="ECO:0000313" key="4">
    <source>
        <dbReference type="EMBL" id="MQX36854.1"/>
    </source>
</evidence>
<organism evidence="4 5">
    <name type="scientific">Roseospira navarrensis</name>
    <dbReference type="NCBI Taxonomy" id="140058"/>
    <lineage>
        <taxon>Bacteria</taxon>
        <taxon>Pseudomonadati</taxon>
        <taxon>Pseudomonadota</taxon>
        <taxon>Alphaproteobacteria</taxon>
        <taxon>Rhodospirillales</taxon>
        <taxon>Rhodospirillaceae</taxon>
        <taxon>Roseospira</taxon>
    </lineage>
</organism>
<feature type="region of interest" description="Disordered" evidence="1">
    <location>
        <begin position="25"/>
        <end position="58"/>
    </location>
</feature>